<dbReference type="GO" id="GO:0004497">
    <property type="term" value="F:monooxygenase activity"/>
    <property type="evidence" value="ECO:0007669"/>
    <property type="project" value="UniProtKB-KW"/>
</dbReference>
<evidence type="ECO:0000256" key="4">
    <source>
        <dbReference type="ARBA" id="ARBA00010617"/>
    </source>
</evidence>
<dbReference type="InterPro" id="IPR001128">
    <property type="entry name" value="Cyt_P450"/>
</dbReference>
<dbReference type="InterPro" id="IPR036396">
    <property type="entry name" value="Cyt_P450_sf"/>
</dbReference>
<comment type="similarity">
    <text evidence="4">Belongs to the cytochrome P450 family.</text>
</comment>
<evidence type="ECO:0000256" key="6">
    <source>
        <dbReference type="ARBA" id="ARBA00022723"/>
    </source>
</evidence>
<proteinExistence type="inferred from homology"/>
<dbReference type="AlphaFoldDB" id="A0AA39FZJ0"/>
<keyword evidence="11" id="KW-0503">Monooxygenase</keyword>
<keyword evidence="5" id="KW-0349">Heme</keyword>
<dbReference type="GO" id="GO:0005789">
    <property type="term" value="C:endoplasmic reticulum membrane"/>
    <property type="evidence" value="ECO:0007669"/>
    <property type="project" value="UniProtKB-SubCell"/>
</dbReference>
<keyword evidence="12" id="KW-0472">Membrane</keyword>
<reference evidence="13" key="1">
    <citation type="journal article" date="2023" name="bioRxiv">
        <title>Scaffold-level genome assemblies of two parasitoid biocontrol wasps reveal the parthenogenesis mechanism and an associated novel virus.</title>
        <authorList>
            <person name="Inwood S."/>
            <person name="Skelly J."/>
            <person name="Guhlin J."/>
            <person name="Harrop T."/>
            <person name="Goldson S."/>
            <person name="Dearden P."/>
        </authorList>
    </citation>
    <scope>NUCLEOTIDE SEQUENCE</scope>
    <source>
        <strain evidence="13">Lincoln</strain>
        <tissue evidence="13">Whole body</tissue>
    </source>
</reference>
<keyword evidence="7" id="KW-0256">Endoplasmic reticulum</keyword>
<dbReference type="PANTHER" id="PTHR24292">
    <property type="entry name" value="CYTOCHROME P450"/>
    <property type="match status" value="1"/>
</dbReference>
<evidence type="ECO:0000313" key="14">
    <source>
        <dbReference type="Proteomes" id="UP001168972"/>
    </source>
</evidence>
<evidence type="ECO:0000256" key="3">
    <source>
        <dbReference type="ARBA" id="ARBA00004406"/>
    </source>
</evidence>
<evidence type="ECO:0000256" key="10">
    <source>
        <dbReference type="ARBA" id="ARBA00023004"/>
    </source>
</evidence>
<accession>A0AA39FZJ0</accession>
<dbReference type="GO" id="GO:0016705">
    <property type="term" value="F:oxidoreductase activity, acting on paired donors, with incorporation or reduction of molecular oxygen"/>
    <property type="evidence" value="ECO:0007669"/>
    <property type="project" value="InterPro"/>
</dbReference>
<comment type="cofactor">
    <cofactor evidence="1">
        <name>heme</name>
        <dbReference type="ChEBI" id="CHEBI:30413"/>
    </cofactor>
</comment>
<sequence length="112" mass="12998">MDSFNDANTKFTKTELVKVIGLSKLFHAQFMQKILWNTIESREESKFKRGDFINTIIQLKNGEQNPIYKFENENLLSQSGTFFSGLESSSTITSFTLMELARNRKYQEVISQ</sequence>
<keyword evidence="9" id="KW-0560">Oxidoreductase</keyword>
<dbReference type="GO" id="GO:0020037">
    <property type="term" value="F:heme binding"/>
    <property type="evidence" value="ECO:0007669"/>
    <property type="project" value="InterPro"/>
</dbReference>
<evidence type="ECO:0000256" key="12">
    <source>
        <dbReference type="ARBA" id="ARBA00023136"/>
    </source>
</evidence>
<evidence type="ECO:0000256" key="11">
    <source>
        <dbReference type="ARBA" id="ARBA00023033"/>
    </source>
</evidence>
<reference evidence="13" key="2">
    <citation type="submission" date="2023-03" db="EMBL/GenBank/DDBJ databases">
        <authorList>
            <person name="Inwood S.N."/>
            <person name="Skelly J.G."/>
            <person name="Guhlin J."/>
            <person name="Harrop T.W.R."/>
            <person name="Goldson S.G."/>
            <person name="Dearden P.K."/>
        </authorList>
    </citation>
    <scope>NUCLEOTIDE SEQUENCE</scope>
    <source>
        <strain evidence="13">Lincoln</strain>
        <tissue evidence="13">Whole body</tissue>
    </source>
</reference>
<dbReference type="Pfam" id="PF00067">
    <property type="entry name" value="p450"/>
    <property type="match status" value="1"/>
</dbReference>
<evidence type="ECO:0000256" key="5">
    <source>
        <dbReference type="ARBA" id="ARBA00022617"/>
    </source>
</evidence>
<evidence type="ECO:0000313" key="13">
    <source>
        <dbReference type="EMBL" id="KAK0178742.1"/>
    </source>
</evidence>
<comment type="subcellular location">
    <subcellularLocation>
        <location evidence="3">Endoplasmic reticulum membrane</location>
        <topology evidence="3">Peripheral membrane protein</topology>
    </subcellularLocation>
    <subcellularLocation>
        <location evidence="2">Microsome membrane</location>
        <topology evidence="2">Peripheral membrane protein</topology>
    </subcellularLocation>
</comment>
<evidence type="ECO:0000256" key="1">
    <source>
        <dbReference type="ARBA" id="ARBA00001971"/>
    </source>
</evidence>
<gene>
    <name evidence="13" type="ORF">PV327_007605</name>
</gene>
<evidence type="ECO:0000256" key="2">
    <source>
        <dbReference type="ARBA" id="ARBA00004174"/>
    </source>
</evidence>
<keyword evidence="6" id="KW-0479">Metal-binding</keyword>
<dbReference type="EMBL" id="JAQQBR010000004">
    <property type="protein sequence ID" value="KAK0178742.1"/>
    <property type="molecule type" value="Genomic_DNA"/>
</dbReference>
<evidence type="ECO:0000256" key="8">
    <source>
        <dbReference type="ARBA" id="ARBA00022848"/>
    </source>
</evidence>
<keyword evidence="8" id="KW-0492">Microsome</keyword>
<protein>
    <submittedName>
        <fullName evidence="13">Uncharacterized protein</fullName>
    </submittedName>
</protein>
<keyword evidence="10" id="KW-0408">Iron</keyword>
<dbReference type="Gene3D" id="1.10.630.10">
    <property type="entry name" value="Cytochrome P450"/>
    <property type="match status" value="1"/>
</dbReference>
<dbReference type="PANTHER" id="PTHR24292:SF45">
    <property type="entry name" value="CYTOCHROME P450 6G1-RELATED"/>
    <property type="match status" value="1"/>
</dbReference>
<dbReference type="Proteomes" id="UP001168972">
    <property type="component" value="Unassembled WGS sequence"/>
</dbReference>
<comment type="caution">
    <text evidence="13">The sequence shown here is derived from an EMBL/GenBank/DDBJ whole genome shotgun (WGS) entry which is preliminary data.</text>
</comment>
<evidence type="ECO:0000256" key="9">
    <source>
        <dbReference type="ARBA" id="ARBA00023002"/>
    </source>
</evidence>
<evidence type="ECO:0000256" key="7">
    <source>
        <dbReference type="ARBA" id="ARBA00022824"/>
    </source>
</evidence>
<organism evidence="13 14">
    <name type="scientific">Microctonus hyperodae</name>
    <name type="common">Parasitoid wasp</name>
    <dbReference type="NCBI Taxonomy" id="165561"/>
    <lineage>
        <taxon>Eukaryota</taxon>
        <taxon>Metazoa</taxon>
        <taxon>Ecdysozoa</taxon>
        <taxon>Arthropoda</taxon>
        <taxon>Hexapoda</taxon>
        <taxon>Insecta</taxon>
        <taxon>Pterygota</taxon>
        <taxon>Neoptera</taxon>
        <taxon>Endopterygota</taxon>
        <taxon>Hymenoptera</taxon>
        <taxon>Apocrita</taxon>
        <taxon>Ichneumonoidea</taxon>
        <taxon>Braconidae</taxon>
        <taxon>Euphorinae</taxon>
        <taxon>Microctonus</taxon>
    </lineage>
</organism>
<dbReference type="InterPro" id="IPR050476">
    <property type="entry name" value="Insect_CytP450_Detox"/>
</dbReference>
<dbReference type="GO" id="GO:0005506">
    <property type="term" value="F:iron ion binding"/>
    <property type="evidence" value="ECO:0007669"/>
    <property type="project" value="InterPro"/>
</dbReference>
<name>A0AA39FZJ0_MICHY</name>
<dbReference type="SUPFAM" id="SSF48264">
    <property type="entry name" value="Cytochrome P450"/>
    <property type="match status" value="1"/>
</dbReference>
<keyword evidence="14" id="KW-1185">Reference proteome</keyword>